<evidence type="ECO:0000256" key="1">
    <source>
        <dbReference type="SAM" id="MobiDB-lite"/>
    </source>
</evidence>
<reference evidence="2 3" key="1">
    <citation type="submission" date="2016-10" db="EMBL/GenBank/DDBJ databases">
        <authorList>
            <person name="de Groot N.N."/>
        </authorList>
    </citation>
    <scope>NUCLEOTIDE SEQUENCE [LARGE SCALE GENOMIC DNA]</scope>
    <source>
        <strain evidence="2 3">DSM 18610</strain>
    </source>
</reference>
<organism evidence="2 3">
    <name type="scientific">Pedobacter rhizosphaerae</name>
    <dbReference type="NCBI Taxonomy" id="390241"/>
    <lineage>
        <taxon>Bacteria</taxon>
        <taxon>Pseudomonadati</taxon>
        <taxon>Bacteroidota</taxon>
        <taxon>Sphingobacteriia</taxon>
        <taxon>Sphingobacteriales</taxon>
        <taxon>Sphingobacteriaceae</taxon>
        <taxon>Pedobacter</taxon>
    </lineage>
</organism>
<dbReference type="STRING" id="390241.SAMN04488023_106103"/>
<feature type="compositionally biased region" description="Pro residues" evidence="1">
    <location>
        <begin position="118"/>
        <end position="133"/>
    </location>
</feature>
<dbReference type="AlphaFoldDB" id="A0A1H9MRT1"/>
<evidence type="ECO:0000313" key="2">
    <source>
        <dbReference type="EMBL" id="SER26125.1"/>
    </source>
</evidence>
<gene>
    <name evidence="2" type="ORF">SAMN04488023_106103</name>
</gene>
<dbReference type="Proteomes" id="UP000199572">
    <property type="component" value="Unassembled WGS sequence"/>
</dbReference>
<evidence type="ECO:0000313" key="3">
    <source>
        <dbReference type="Proteomes" id="UP000199572"/>
    </source>
</evidence>
<sequence length="133" mass="15026">MSQKGVISASKLAIPLYLRYTMMKLLRNSLLRSVFGVVLLAILLIKTCAFSISYFSSSEITSALEKNAAENKDKEEESFDKTKKKLLLYESSIIDQGHPLWTNHLPLRTQPYRLRIGNPPPKNVPTPPPDHQS</sequence>
<keyword evidence="3" id="KW-1185">Reference proteome</keyword>
<proteinExistence type="predicted"/>
<name>A0A1H9MRT1_9SPHI</name>
<accession>A0A1H9MRT1</accession>
<protein>
    <submittedName>
        <fullName evidence="2">Uncharacterized protein</fullName>
    </submittedName>
</protein>
<feature type="region of interest" description="Disordered" evidence="1">
    <location>
        <begin position="112"/>
        <end position="133"/>
    </location>
</feature>
<dbReference type="EMBL" id="FOGG01000006">
    <property type="protein sequence ID" value="SER26125.1"/>
    <property type="molecule type" value="Genomic_DNA"/>
</dbReference>